<dbReference type="PANTHER" id="PTHR47326">
    <property type="entry name" value="TRANSPOSABLE ELEMENT TC3 TRANSPOSASE-LIKE PROTEIN"/>
    <property type="match status" value="1"/>
</dbReference>
<proteinExistence type="predicted"/>
<gene>
    <name evidence="1" type="ORF">ANN_24513</name>
</gene>
<evidence type="ECO:0000313" key="2">
    <source>
        <dbReference type="Proteomes" id="UP001148838"/>
    </source>
</evidence>
<dbReference type="EMBL" id="JAJSOF020000037">
    <property type="protein sequence ID" value="KAJ4428476.1"/>
    <property type="molecule type" value="Genomic_DNA"/>
</dbReference>
<keyword evidence="2" id="KW-1185">Reference proteome</keyword>
<protein>
    <recommendedName>
        <fullName evidence="3">Transposase</fullName>
    </recommendedName>
</protein>
<dbReference type="Proteomes" id="UP001148838">
    <property type="component" value="Unassembled WGS sequence"/>
</dbReference>
<reference evidence="1 2" key="1">
    <citation type="journal article" date="2022" name="Allergy">
        <title>Genome assembly and annotation of Periplaneta americana reveal a comprehensive cockroach allergen profile.</title>
        <authorList>
            <person name="Wang L."/>
            <person name="Xiong Q."/>
            <person name="Saelim N."/>
            <person name="Wang L."/>
            <person name="Nong W."/>
            <person name="Wan A.T."/>
            <person name="Shi M."/>
            <person name="Liu X."/>
            <person name="Cao Q."/>
            <person name="Hui J.H.L."/>
            <person name="Sookrung N."/>
            <person name="Leung T.F."/>
            <person name="Tungtrongchitr A."/>
            <person name="Tsui S.K.W."/>
        </authorList>
    </citation>
    <scope>NUCLEOTIDE SEQUENCE [LARGE SCALE GENOMIC DNA]</scope>
    <source>
        <strain evidence="1">PWHHKU_190912</strain>
    </source>
</reference>
<organism evidence="1 2">
    <name type="scientific">Periplaneta americana</name>
    <name type="common">American cockroach</name>
    <name type="synonym">Blatta americana</name>
    <dbReference type="NCBI Taxonomy" id="6978"/>
    <lineage>
        <taxon>Eukaryota</taxon>
        <taxon>Metazoa</taxon>
        <taxon>Ecdysozoa</taxon>
        <taxon>Arthropoda</taxon>
        <taxon>Hexapoda</taxon>
        <taxon>Insecta</taxon>
        <taxon>Pterygota</taxon>
        <taxon>Neoptera</taxon>
        <taxon>Polyneoptera</taxon>
        <taxon>Dictyoptera</taxon>
        <taxon>Blattodea</taxon>
        <taxon>Blattoidea</taxon>
        <taxon>Blattidae</taxon>
        <taxon>Blattinae</taxon>
        <taxon>Periplaneta</taxon>
    </lineage>
</organism>
<dbReference type="InterPro" id="IPR036397">
    <property type="entry name" value="RNaseH_sf"/>
</dbReference>
<comment type="caution">
    <text evidence="1">The sequence shown here is derived from an EMBL/GenBank/DDBJ whole genome shotgun (WGS) entry which is preliminary data.</text>
</comment>
<evidence type="ECO:0008006" key="3">
    <source>
        <dbReference type="Google" id="ProtNLM"/>
    </source>
</evidence>
<dbReference type="PANTHER" id="PTHR47326:SF1">
    <property type="entry name" value="HTH PSQ-TYPE DOMAIN-CONTAINING PROTEIN"/>
    <property type="match status" value="1"/>
</dbReference>
<accession>A0ABQ8S3L6</accession>
<name>A0ABQ8S3L6_PERAM</name>
<evidence type="ECO:0000313" key="1">
    <source>
        <dbReference type="EMBL" id="KAJ4428476.1"/>
    </source>
</evidence>
<sequence length="144" mass="16760">MLKRSAELGIPRSTMQKHMKQDLGLHSFRPTHIQKLSDVDMDRRMETCAALLQMFDTIPKGGKVIFSDECAIYRSSRARNVVFWSKAKELENNPPHVMIWAAMDSRCLFGPFFFDGVVNQHRYLNMLQNWFVPLLEEHGIKETC</sequence>
<dbReference type="Gene3D" id="3.30.420.10">
    <property type="entry name" value="Ribonuclease H-like superfamily/Ribonuclease H"/>
    <property type="match status" value="1"/>
</dbReference>